<evidence type="ECO:0000256" key="1">
    <source>
        <dbReference type="SAM" id="MobiDB-lite"/>
    </source>
</evidence>
<accession>A0A5B0RFP0</accession>
<evidence type="ECO:0000313" key="3">
    <source>
        <dbReference type="Proteomes" id="UP000325313"/>
    </source>
</evidence>
<dbReference type="Proteomes" id="UP000325313">
    <property type="component" value="Unassembled WGS sequence"/>
</dbReference>
<feature type="region of interest" description="Disordered" evidence="1">
    <location>
        <begin position="75"/>
        <end position="105"/>
    </location>
</feature>
<gene>
    <name evidence="2" type="ORF">PGTUg99_031125</name>
</gene>
<protein>
    <submittedName>
        <fullName evidence="2">Uncharacterized protein</fullName>
    </submittedName>
</protein>
<organism evidence="2 3">
    <name type="scientific">Puccinia graminis f. sp. tritici</name>
    <dbReference type="NCBI Taxonomy" id="56615"/>
    <lineage>
        <taxon>Eukaryota</taxon>
        <taxon>Fungi</taxon>
        <taxon>Dikarya</taxon>
        <taxon>Basidiomycota</taxon>
        <taxon>Pucciniomycotina</taxon>
        <taxon>Pucciniomycetes</taxon>
        <taxon>Pucciniales</taxon>
        <taxon>Pucciniaceae</taxon>
        <taxon>Puccinia</taxon>
    </lineage>
</organism>
<reference evidence="2 3" key="1">
    <citation type="submission" date="2019-05" db="EMBL/GenBank/DDBJ databases">
        <title>Emergence of the Ug99 lineage of the wheat stem rust pathogen through somatic hybridization.</title>
        <authorList>
            <person name="Li F."/>
            <person name="Upadhyaya N.M."/>
            <person name="Sperschneider J."/>
            <person name="Matny O."/>
            <person name="Nguyen-Phuc H."/>
            <person name="Mago R."/>
            <person name="Raley C."/>
            <person name="Miller M.E."/>
            <person name="Silverstein K.A.T."/>
            <person name="Henningsen E."/>
            <person name="Hirsch C.D."/>
            <person name="Visser B."/>
            <person name="Pretorius Z.A."/>
            <person name="Steffenson B.J."/>
            <person name="Schwessinger B."/>
            <person name="Dodds P.N."/>
            <person name="Figueroa M."/>
        </authorList>
    </citation>
    <scope>NUCLEOTIDE SEQUENCE [LARGE SCALE GENOMIC DNA]</scope>
    <source>
        <strain evidence="2 3">Ug99</strain>
    </source>
</reference>
<comment type="caution">
    <text evidence="2">The sequence shown here is derived from an EMBL/GenBank/DDBJ whole genome shotgun (WGS) entry which is preliminary data.</text>
</comment>
<dbReference type="EMBL" id="VDEP01000203">
    <property type="protein sequence ID" value="KAA1124701.1"/>
    <property type="molecule type" value="Genomic_DNA"/>
</dbReference>
<dbReference type="AlphaFoldDB" id="A0A5B0RFP0"/>
<sequence length="164" mass="17486">MLEATNKTDPWVVVTLVPGQARRGLVVVAGDQAELGPDNPGQTSGGRVVVVGDQAELGPDDPRQTRVGHIVVTGDQAGLAPDKDTVSGGTKHRLEPDDLPSPKRPNLELGQPIRDVIAKHDIFHWTAFEGAIKDDLLDLGLKWGPVQSILCGLKKAGKHCQSQD</sequence>
<name>A0A5B0RFP0_PUCGR</name>
<evidence type="ECO:0000313" key="2">
    <source>
        <dbReference type="EMBL" id="KAA1124701.1"/>
    </source>
</evidence>
<proteinExistence type="predicted"/>